<keyword evidence="2" id="KW-1133">Transmembrane helix</keyword>
<evidence type="ECO:0000313" key="4">
    <source>
        <dbReference type="Proteomes" id="UP000198661"/>
    </source>
</evidence>
<proteinExistence type="predicted"/>
<reference evidence="4" key="1">
    <citation type="submission" date="2016-10" db="EMBL/GenBank/DDBJ databases">
        <authorList>
            <person name="Varghese N."/>
            <person name="Submissions S."/>
        </authorList>
    </citation>
    <scope>NUCLEOTIDE SEQUENCE [LARGE SCALE GENOMIC DNA]</scope>
    <source>
        <strain evidence="4">DSM 44945</strain>
    </source>
</reference>
<dbReference type="STRING" id="201973.SAMN04488025_102183"/>
<feature type="transmembrane region" description="Helical" evidence="2">
    <location>
        <begin position="21"/>
        <end position="42"/>
    </location>
</feature>
<feature type="compositionally biased region" description="Basic and acidic residues" evidence="1">
    <location>
        <begin position="150"/>
        <end position="172"/>
    </location>
</feature>
<gene>
    <name evidence="3" type="ORF">SAMN04488025_102183</name>
</gene>
<keyword evidence="2" id="KW-0472">Membrane</keyword>
<accession>A0A1I2KUB1</accession>
<dbReference type="RefSeq" id="WP_092035612.1">
    <property type="nucleotide sequence ID" value="NZ_FOOK01000002.1"/>
</dbReference>
<dbReference type="Proteomes" id="UP000198661">
    <property type="component" value="Unassembled WGS sequence"/>
</dbReference>
<dbReference type="AlphaFoldDB" id="A0A1I2KUB1"/>
<sequence>MYRVRHRFAAVNMSGPRVRQMFVFLLLGTAIIFIFTGFFAMMRAKVSSRSSDIGRFTAGLSAETMVGVLAREIPYLKSSVSIPQKDGVVSRLTFELATSVDPRDPRTFLGRELPGFALFDTEIVVAGQGVDYTDIPVESAPPPDLEEQLTQDRKPAKPEDVKEPGDAKEEKPAGGGDIAKTKRVFIYHTHSTESYLPELSGVNSPERAYDNRKNIVMVGKRLGEELEKMGIGAEVYTKPFQAKWNRLYQASRKTVVEAMKQNADLEYFIDVHRDSKRRNKTTRHINGKPYATIAFVVGTANDNWEENEKFAREVHNKLEELYPGLSKGVFRKSRAQGNGEYNQSLSPRSLLVEIGGVDNTFEEAYRSAEALARAIAEIHFEATPVDARPRNP</sequence>
<feature type="region of interest" description="Disordered" evidence="1">
    <location>
        <begin position="135"/>
        <end position="176"/>
    </location>
</feature>
<protein>
    <submittedName>
        <fullName evidence="3">Stage II sporulation protein P</fullName>
    </submittedName>
</protein>
<dbReference type="OrthoDB" id="1633470at2"/>
<dbReference type="Pfam" id="PF07454">
    <property type="entry name" value="SpoIIP"/>
    <property type="match status" value="1"/>
</dbReference>
<organism evidence="3 4">
    <name type="scientific">Planifilum fulgidum</name>
    <dbReference type="NCBI Taxonomy" id="201973"/>
    <lineage>
        <taxon>Bacteria</taxon>
        <taxon>Bacillati</taxon>
        <taxon>Bacillota</taxon>
        <taxon>Bacilli</taxon>
        <taxon>Bacillales</taxon>
        <taxon>Thermoactinomycetaceae</taxon>
        <taxon>Planifilum</taxon>
    </lineage>
</organism>
<dbReference type="NCBIfam" id="TIGR02867">
    <property type="entry name" value="spore_II_P"/>
    <property type="match status" value="1"/>
</dbReference>
<dbReference type="InterPro" id="IPR010897">
    <property type="entry name" value="Spore_II_P"/>
</dbReference>
<evidence type="ECO:0000256" key="2">
    <source>
        <dbReference type="SAM" id="Phobius"/>
    </source>
</evidence>
<evidence type="ECO:0000313" key="3">
    <source>
        <dbReference type="EMBL" id="SFF68496.1"/>
    </source>
</evidence>
<evidence type="ECO:0000256" key="1">
    <source>
        <dbReference type="SAM" id="MobiDB-lite"/>
    </source>
</evidence>
<dbReference type="SUPFAM" id="SSF53187">
    <property type="entry name" value="Zn-dependent exopeptidases"/>
    <property type="match status" value="1"/>
</dbReference>
<name>A0A1I2KUB1_9BACL</name>
<dbReference type="EMBL" id="FOOK01000002">
    <property type="protein sequence ID" value="SFF68496.1"/>
    <property type="molecule type" value="Genomic_DNA"/>
</dbReference>
<keyword evidence="2" id="KW-0812">Transmembrane</keyword>
<keyword evidence="4" id="KW-1185">Reference proteome</keyword>
<dbReference type="Gene3D" id="3.40.630.40">
    <property type="entry name" value="Zn-dependent exopeptidases"/>
    <property type="match status" value="1"/>
</dbReference>